<dbReference type="PANTHER" id="PTHR40434:SF1">
    <property type="entry name" value="CUPIN TYPE-1 DOMAIN-CONTAINING PROTEIN"/>
    <property type="match status" value="1"/>
</dbReference>
<dbReference type="HOGENOM" id="CLU_158082_0_0_1"/>
<sequence length="90" mass="10043">MTIPSRAECEQEVRSWGFKTAITWNDVPHHASHSHDGLTTFFIRTGSLTISHPNDETVKQETFGQGFGIDVPGGKVQEIWIGPQGCEYNK</sequence>
<reference evidence="1 2" key="1">
    <citation type="journal article" date="2011" name="PLoS Genet.">
        <title>Comparative genomic analysis of human fungal pathogens causing paracoccidioidomycosis.</title>
        <authorList>
            <person name="Desjardins C.A."/>
            <person name="Champion M.D."/>
            <person name="Holder J.W."/>
            <person name="Muszewska A."/>
            <person name="Goldberg J."/>
            <person name="Bailao A.M."/>
            <person name="Brigido M.M."/>
            <person name="Ferreira M.E."/>
            <person name="Garcia A.M."/>
            <person name="Grynberg M."/>
            <person name="Gujja S."/>
            <person name="Heiman D.I."/>
            <person name="Henn M.R."/>
            <person name="Kodira C.D."/>
            <person name="Leon-Narvaez H."/>
            <person name="Longo L.V."/>
            <person name="Ma L.J."/>
            <person name="Malavazi I."/>
            <person name="Matsuo A.L."/>
            <person name="Morais F.V."/>
            <person name="Pereira M."/>
            <person name="Rodriguez-Brito S."/>
            <person name="Sakthikumar S."/>
            <person name="Salem-Izacc S.M."/>
            <person name="Sykes S.M."/>
            <person name="Teixeira M.M."/>
            <person name="Vallejo M.C."/>
            <person name="Walter M.E."/>
            <person name="Yandava C."/>
            <person name="Young S."/>
            <person name="Zeng Q."/>
            <person name="Zucker J."/>
            <person name="Felipe M.S."/>
            <person name="Goldman G.H."/>
            <person name="Haas B.J."/>
            <person name="McEwen J.G."/>
            <person name="Nino-Vega G."/>
            <person name="Puccia R."/>
            <person name="San-Blas G."/>
            <person name="Soares C.M."/>
            <person name="Birren B.W."/>
            <person name="Cuomo C.A."/>
        </authorList>
    </citation>
    <scope>NUCLEOTIDE SEQUENCE [LARGE SCALE GENOMIC DNA]</scope>
    <source>
        <strain evidence="1 2">Pb18</strain>
    </source>
</reference>
<gene>
    <name evidence="1" type="ORF">PADG_00057</name>
</gene>
<evidence type="ECO:0000313" key="1">
    <source>
        <dbReference type="EMBL" id="EEH43768.2"/>
    </source>
</evidence>
<dbReference type="OMA" id="QVRSWGF"/>
<keyword evidence="2" id="KW-1185">Reference proteome</keyword>
<name>C1FZL7_PARBD</name>
<dbReference type="VEuPathDB" id="FungiDB:PADG_00057"/>
<dbReference type="PANTHER" id="PTHR40434">
    <property type="entry name" value="CUPIN_2 DOMAIN-CONTAINING PROTEIN"/>
    <property type="match status" value="1"/>
</dbReference>
<dbReference type="EMBL" id="KN275957">
    <property type="protein sequence ID" value="EEH43768.2"/>
    <property type="molecule type" value="Genomic_DNA"/>
</dbReference>
<proteinExistence type="predicted"/>
<dbReference type="OrthoDB" id="5270965at2759"/>
<protein>
    <recommendedName>
        <fullName evidence="3">Cupin</fullName>
    </recommendedName>
</protein>
<dbReference type="eggNOG" id="ENOG502RJXK">
    <property type="taxonomic scope" value="Eukaryota"/>
</dbReference>
<dbReference type="Proteomes" id="UP000001628">
    <property type="component" value="Unassembled WGS sequence"/>
</dbReference>
<accession>C1FZL7</accession>
<dbReference type="InParanoid" id="C1FZL7"/>
<dbReference type="KEGG" id="pbn:PADG_00057"/>
<evidence type="ECO:0000313" key="2">
    <source>
        <dbReference type="Proteomes" id="UP000001628"/>
    </source>
</evidence>
<organism evidence="1 2">
    <name type="scientific">Paracoccidioides brasiliensis (strain Pb18)</name>
    <dbReference type="NCBI Taxonomy" id="502780"/>
    <lineage>
        <taxon>Eukaryota</taxon>
        <taxon>Fungi</taxon>
        <taxon>Dikarya</taxon>
        <taxon>Ascomycota</taxon>
        <taxon>Pezizomycotina</taxon>
        <taxon>Eurotiomycetes</taxon>
        <taxon>Eurotiomycetidae</taxon>
        <taxon>Onygenales</taxon>
        <taxon>Ajellomycetaceae</taxon>
        <taxon>Paracoccidioides</taxon>
    </lineage>
</organism>
<dbReference type="AlphaFoldDB" id="C1FZL7"/>
<evidence type="ECO:0008006" key="3">
    <source>
        <dbReference type="Google" id="ProtNLM"/>
    </source>
</evidence>
<dbReference type="GeneID" id="22579953"/>
<dbReference type="RefSeq" id="XP_010755672.1">
    <property type="nucleotide sequence ID" value="XM_010757370.1"/>
</dbReference>